<keyword evidence="2" id="KW-1185">Reference proteome</keyword>
<sequence>MLALEHLYMVSKRKLEIGNTIHWQLPLPKLMDYSEIQLDHFSFDGMSLSTNQKSRVLELLRVIFIAWINPNHKYCLQRAMSATLDLLSYKDAGSRQSMTLVGNLALCGSKSVYHQRLHHMPEYLEWLLNMMYSIGGKTPEEYAQQESLLWECILLGIMFPYFIGINCVQFLPVDSTLFLL</sequence>
<accession>A0ACC2RSQ1</accession>
<gene>
    <name evidence="1" type="ORF">DSO57_1028369</name>
</gene>
<comment type="caution">
    <text evidence="1">The sequence shown here is derived from an EMBL/GenBank/DDBJ whole genome shotgun (WGS) entry which is preliminary data.</text>
</comment>
<name>A0ACC2RSQ1_9FUNG</name>
<dbReference type="Proteomes" id="UP001165960">
    <property type="component" value="Unassembled WGS sequence"/>
</dbReference>
<evidence type="ECO:0000313" key="2">
    <source>
        <dbReference type="Proteomes" id="UP001165960"/>
    </source>
</evidence>
<organism evidence="1 2">
    <name type="scientific">Entomophthora muscae</name>
    <dbReference type="NCBI Taxonomy" id="34485"/>
    <lineage>
        <taxon>Eukaryota</taxon>
        <taxon>Fungi</taxon>
        <taxon>Fungi incertae sedis</taxon>
        <taxon>Zoopagomycota</taxon>
        <taxon>Entomophthoromycotina</taxon>
        <taxon>Entomophthoromycetes</taxon>
        <taxon>Entomophthorales</taxon>
        <taxon>Entomophthoraceae</taxon>
        <taxon>Entomophthora</taxon>
    </lineage>
</organism>
<protein>
    <submittedName>
        <fullName evidence="1">Uncharacterized protein</fullName>
    </submittedName>
</protein>
<evidence type="ECO:0000313" key="1">
    <source>
        <dbReference type="EMBL" id="KAJ9053020.1"/>
    </source>
</evidence>
<dbReference type="EMBL" id="QTSX02006569">
    <property type="protein sequence ID" value="KAJ9053020.1"/>
    <property type="molecule type" value="Genomic_DNA"/>
</dbReference>
<proteinExistence type="predicted"/>
<reference evidence="1" key="1">
    <citation type="submission" date="2022-04" db="EMBL/GenBank/DDBJ databases">
        <title>Genome of the entomopathogenic fungus Entomophthora muscae.</title>
        <authorList>
            <person name="Elya C."/>
            <person name="Lovett B.R."/>
            <person name="Lee E."/>
            <person name="Macias A.M."/>
            <person name="Hajek A.E."/>
            <person name="De Bivort B.L."/>
            <person name="Kasson M.T."/>
            <person name="De Fine Licht H.H."/>
            <person name="Stajich J.E."/>
        </authorList>
    </citation>
    <scope>NUCLEOTIDE SEQUENCE</scope>
    <source>
        <strain evidence="1">Berkeley</strain>
    </source>
</reference>